<dbReference type="SUPFAM" id="SSF53383">
    <property type="entry name" value="PLP-dependent transferases"/>
    <property type="match status" value="1"/>
</dbReference>
<sequence>MTPTNQLAVPFNKAYLTGAETGYIQQAMTNGPLTGDGPYTKRASALLTEILGAKHSLLTTSCTHALDMTALLLDLEPGDEVIVPSFTFCSTANAYALRGAVPVFVDCRPDTLNLDERLVEAAVTPRTKAIVVVHYAGVAVEMDEIEAIAQRHGLVVIEDNAHGIGGTYRGRKLGSIGAMATQSFHETKNVQCGEGGALIFNDDTYFERAEIIREKGTNRGQFFRGMVDKYRWIDIGSSYLPSDLLAAFLTAQLEQFTDIQRRRSHIWDSYHQRLATWAAEHGVTQPTVPGDRSQPAHLYYLLLPDLESRQGMLKHLLGHGVLGTFHYQPLHFAPAGVKFGRTGPGGCPVTEDVADRLLRLPLYGGMSEADIDLVVTAVESYNPRG</sequence>
<comment type="cofactor">
    <cofactor evidence="1">
        <name>pyridoxal 5'-phosphate</name>
        <dbReference type="ChEBI" id="CHEBI:597326"/>
    </cofactor>
</comment>
<dbReference type="Gene3D" id="3.90.1150.10">
    <property type="entry name" value="Aspartate Aminotransferase, domain 1"/>
    <property type="match status" value="1"/>
</dbReference>
<evidence type="ECO:0000313" key="3">
    <source>
        <dbReference type="EMBL" id="GAA1504074.1"/>
    </source>
</evidence>
<proteinExistence type="inferred from homology"/>
<comment type="caution">
    <text evidence="3">The sequence shown here is derived from an EMBL/GenBank/DDBJ whole genome shotgun (WGS) entry which is preliminary data.</text>
</comment>
<organism evidence="3 4">
    <name type="scientific">Dactylosporangium maewongense</name>
    <dbReference type="NCBI Taxonomy" id="634393"/>
    <lineage>
        <taxon>Bacteria</taxon>
        <taxon>Bacillati</taxon>
        <taxon>Actinomycetota</taxon>
        <taxon>Actinomycetes</taxon>
        <taxon>Micromonosporales</taxon>
        <taxon>Micromonosporaceae</taxon>
        <taxon>Dactylosporangium</taxon>
    </lineage>
</organism>
<dbReference type="Gene3D" id="3.40.640.10">
    <property type="entry name" value="Type I PLP-dependent aspartate aminotransferase-like (Major domain)"/>
    <property type="match status" value="1"/>
</dbReference>
<accession>A0ABN1ZTG8</accession>
<dbReference type="PIRSF" id="PIRSF000390">
    <property type="entry name" value="PLP_StrS"/>
    <property type="match status" value="1"/>
</dbReference>
<dbReference type="NCBIfam" id="NF008687">
    <property type="entry name" value="PRK11706.1"/>
    <property type="match status" value="1"/>
</dbReference>
<dbReference type="InterPro" id="IPR015421">
    <property type="entry name" value="PyrdxlP-dep_Trfase_major"/>
</dbReference>
<dbReference type="PANTHER" id="PTHR30244:SF34">
    <property type="entry name" value="DTDP-4-AMINO-4,6-DIDEOXYGALACTOSE TRANSAMINASE"/>
    <property type="match status" value="1"/>
</dbReference>
<dbReference type="InterPro" id="IPR012749">
    <property type="entry name" value="WecE-like"/>
</dbReference>
<protein>
    <submittedName>
        <fullName evidence="3">dTDP-4-amino-4,6-dideoxygalactose transaminase</fullName>
    </submittedName>
</protein>
<comment type="similarity">
    <text evidence="2">Belongs to the DegT/DnrJ/EryC1 family.</text>
</comment>
<name>A0ABN1ZTG8_9ACTN</name>
<dbReference type="EMBL" id="BAAAQD010000002">
    <property type="protein sequence ID" value="GAA1504074.1"/>
    <property type="molecule type" value="Genomic_DNA"/>
</dbReference>
<keyword evidence="4" id="KW-1185">Reference proteome</keyword>
<evidence type="ECO:0000313" key="4">
    <source>
        <dbReference type="Proteomes" id="UP001501470"/>
    </source>
</evidence>
<dbReference type="Proteomes" id="UP001501470">
    <property type="component" value="Unassembled WGS sequence"/>
</dbReference>
<dbReference type="InterPro" id="IPR015422">
    <property type="entry name" value="PyrdxlP-dep_Trfase_small"/>
</dbReference>
<dbReference type="NCBIfam" id="TIGR02379">
    <property type="entry name" value="ECA_wecE"/>
    <property type="match status" value="1"/>
</dbReference>
<gene>
    <name evidence="3" type="primary">rffA</name>
    <name evidence="3" type="ORF">GCM10009827_016620</name>
</gene>
<dbReference type="PANTHER" id="PTHR30244">
    <property type="entry name" value="TRANSAMINASE"/>
    <property type="match status" value="1"/>
</dbReference>
<reference evidence="3 4" key="1">
    <citation type="journal article" date="2019" name="Int. J. Syst. Evol. Microbiol.">
        <title>The Global Catalogue of Microorganisms (GCM) 10K type strain sequencing project: providing services to taxonomists for standard genome sequencing and annotation.</title>
        <authorList>
            <consortium name="The Broad Institute Genomics Platform"/>
            <consortium name="The Broad Institute Genome Sequencing Center for Infectious Disease"/>
            <person name="Wu L."/>
            <person name="Ma J."/>
        </authorList>
    </citation>
    <scope>NUCLEOTIDE SEQUENCE [LARGE SCALE GENOMIC DNA]</scope>
    <source>
        <strain evidence="3 4">JCM 15933</strain>
    </source>
</reference>
<dbReference type="InterPro" id="IPR000653">
    <property type="entry name" value="DegT/StrS_aminotransferase"/>
</dbReference>
<evidence type="ECO:0000256" key="2">
    <source>
        <dbReference type="RuleBase" id="RU004508"/>
    </source>
</evidence>
<keyword evidence="2" id="KW-0663">Pyridoxal phosphate</keyword>
<dbReference type="RefSeq" id="WP_344501187.1">
    <property type="nucleotide sequence ID" value="NZ_BAAAQD010000002.1"/>
</dbReference>
<dbReference type="CDD" id="cd00616">
    <property type="entry name" value="AHBA_syn"/>
    <property type="match status" value="1"/>
</dbReference>
<dbReference type="InterPro" id="IPR015424">
    <property type="entry name" value="PyrdxlP-dep_Trfase"/>
</dbReference>
<evidence type="ECO:0000256" key="1">
    <source>
        <dbReference type="ARBA" id="ARBA00001933"/>
    </source>
</evidence>
<dbReference type="Pfam" id="PF01041">
    <property type="entry name" value="DegT_DnrJ_EryC1"/>
    <property type="match status" value="1"/>
</dbReference>